<gene>
    <name evidence="3" type="ORF">D1224_02595</name>
</gene>
<dbReference type="PANTHER" id="PTHR24096">
    <property type="entry name" value="LONG-CHAIN-FATTY-ACID--COA LIGASE"/>
    <property type="match status" value="1"/>
</dbReference>
<dbReference type="InterPro" id="IPR045851">
    <property type="entry name" value="AMP-bd_C_sf"/>
</dbReference>
<keyword evidence="4" id="KW-1185">Reference proteome</keyword>
<evidence type="ECO:0000313" key="3">
    <source>
        <dbReference type="EMBL" id="RIJ26023.1"/>
    </source>
</evidence>
<dbReference type="InterPro" id="IPR042099">
    <property type="entry name" value="ANL_N_sf"/>
</dbReference>
<dbReference type="Pfam" id="PF13193">
    <property type="entry name" value="AMP-binding_C"/>
    <property type="match status" value="1"/>
</dbReference>
<dbReference type="SUPFAM" id="SSF56801">
    <property type="entry name" value="Acetyl-CoA synthetase-like"/>
    <property type="match status" value="1"/>
</dbReference>
<dbReference type="RefSeq" id="WP_119378372.1">
    <property type="nucleotide sequence ID" value="NZ_QWGB01000004.1"/>
</dbReference>
<protein>
    <submittedName>
        <fullName evidence="3">Acid--CoA ligase</fullName>
    </submittedName>
</protein>
<evidence type="ECO:0000313" key="4">
    <source>
        <dbReference type="Proteomes" id="UP000265431"/>
    </source>
</evidence>
<feature type="domain" description="AMP-binding enzyme C-terminal" evidence="2">
    <location>
        <begin position="397"/>
        <end position="463"/>
    </location>
</feature>
<dbReference type="InterPro" id="IPR025110">
    <property type="entry name" value="AMP-bd_C"/>
</dbReference>
<keyword evidence="3" id="KW-0436">Ligase</keyword>
<dbReference type="PANTHER" id="PTHR24096:SF323">
    <property type="entry name" value="BLR3536 PROTEIN"/>
    <property type="match status" value="1"/>
</dbReference>
<organism evidence="3 4">
    <name type="scientific">Henriciella barbarensis</name>
    <dbReference type="NCBI Taxonomy" id="86342"/>
    <lineage>
        <taxon>Bacteria</taxon>
        <taxon>Pseudomonadati</taxon>
        <taxon>Pseudomonadota</taxon>
        <taxon>Alphaproteobacteria</taxon>
        <taxon>Hyphomonadales</taxon>
        <taxon>Hyphomonadaceae</taxon>
        <taxon>Henriciella</taxon>
    </lineage>
</organism>
<dbReference type="Gene3D" id="3.40.50.12780">
    <property type="entry name" value="N-terminal domain of ligase-like"/>
    <property type="match status" value="1"/>
</dbReference>
<dbReference type="Pfam" id="PF00501">
    <property type="entry name" value="AMP-binding"/>
    <property type="match status" value="1"/>
</dbReference>
<accession>A0A399R535</accession>
<dbReference type="EMBL" id="QWGB01000004">
    <property type="protein sequence ID" value="RIJ26023.1"/>
    <property type="molecule type" value="Genomic_DNA"/>
</dbReference>
<dbReference type="Proteomes" id="UP000265431">
    <property type="component" value="Unassembled WGS sequence"/>
</dbReference>
<reference evidence="3 4" key="1">
    <citation type="submission" date="2018-08" db="EMBL/GenBank/DDBJ databases">
        <title>Henriciella mobilis sp. nov., isolated from seawater.</title>
        <authorList>
            <person name="Cheng H."/>
            <person name="Wu Y.-H."/>
            <person name="Xu X.-W."/>
            <person name="Guo L.-L."/>
        </authorList>
    </citation>
    <scope>NUCLEOTIDE SEQUENCE [LARGE SCALE GENOMIC DNA]</scope>
    <source>
        <strain evidence="3 4">CCUG66934</strain>
    </source>
</reference>
<evidence type="ECO:0000259" key="1">
    <source>
        <dbReference type="Pfam" id="PF00501"/>
    </source>
</evidence>
<dbReference type="GO" id="GO:0016405">
    <property type="term" value="F:CoA-ligase activity"/>
    <property type="evidence" value="ECO:0007669"/>
    <property type="project" value="TreeGrafter"/>
</dbReference>
<feature type="domain" description="AMP-dependent synthetase/ligase" evidence="1">
    <location>
        <begin position="11"/>
        <end position="338"/>
    </location>
</feature>
<comment type="caution">
    <text evidence="3">The sequence shown here is derived from an EMBL/GenBank/DDBJ whole genome shotgun (WGS) entry which is preliminary data.</text>
</comment>
<dbReference type="Gene3D" id="3.30.300.30">
    <property type="match status" value="1"/>
</dbReference>
<proteinExistence type="predicted"/>
<sequence>MPVLSLSRILAHWAAIQPERVAVDHEGHQIRWAELDARTNRLARAYADLGVKENDFVTIALPNSLEFFEATFAAWKLGATPQPVSARLPKYERDQIVELGKPALVVGAADGEYAPTPSIPAGYTPDEALSEDPLPEKTAASLKAMTSGGSTGRPKLIVSKLPAEWDTDMDFLEIRTQGSMLIPGPLYHNGPFMWATIALFKGASVAVTTRFDAEKTLELIDRMKLETAYMVPTMMRRIWALPDEVRTRYDVSSLNALWHLAAPCPPWLKEAFIEWLGPEVIWELYGGTEGQGSTTIQGTEWLTHKGSVGRPVETCEMKIVGEDGEALPPGEVGEVFLRPLAGQGSSYYYLGAEAKAIEGGWESLGDMGWMDADGYLYLTDRKSDMIIVGGANIYPAEIEAALDAFEGVRSSAVIGLPDEDMGSRLHVIIDMPKGDLDEAALTAHLRERLVTYKLPKSIELVREPLRDDAGKTRRKDLRAARL</sequence>
<dbReference type="OrthoDB" id="6187882at2"/>
<dbReference type="AlphaFoldDB" id="A0A399R535"/>
<name>A0A399R535_9PROT</name>
<dbReference type="InterPro" id="IPR000873">
    <property type="entry name" value="AMP-dep_synth/lig_dom"/>
</dbReference>
<evidence type="ECO:0000259" key="2">
    <source>
        <dbReference type="Pfam" id="PF13193"/>
    </source>
</evidence>